<keyword evidence="4" id="KW-0479">Metal-binding</keyword>
<dbReference type="RefSeq" id="WP_261851669.1">
    <property type="nucleotide sequence ID" value="NZ_BQXY01000002.1"/>
</dbReference>
<dbReference type="SMART" id="SM00876">
    <property type="entry name" value="BATS"/>
    <property type="match status" value="1"/>
</dbReference>
<comment type="caution">
    <text evidence="9">The sequence shown here is derived from an EMBL/GenBank/DDBJ whole genome shotgun (WGS) entry which is preliminary data.</text>
</comment>
<dbReference type="SFLD" id="SFLDF00319">
    <property type="entry name" value="Fe_hydrogenase_maturase_(HydG"/>
    <property type="match status" value="1"/>
</dbReference>
<dbReference type="GO" id="GO:0044272">
    <property type="term" value="P:sulfur compound biosynthetic process"/>
    <property type="evidence" value="ECO:0007669"/>
    <property type="project" value="UniProtKB-ARBA"/>
</dbReference>
<dbReference type="PANTHER" id="PTHR43583:SF2">
    <property type="entry name" value="THIAZOLE BIOSYNTHESIS PROTEIN"/>
    <property type="match status" value="1"/>
</dbReference>
<keyword evidence="2" id="KW-0004">4Fe-4S</keyword>
<accession>A0A9W5Y138</accession>
<keyword evidence="5" id="KW-0408">Iron</keyword>
<dbReference type="InterPro" id="IPR058240">
    <property type="entry name" value="rSAM_sf"/>
</dbReference>
<dbReference type="SFLD" id="SFLDG01060">
    <property type="entry name" value="BATS_domain_containing"/>
    <property type="match status" value="1"/>
</dbReference>
<evidence type="ECO:0000256" key="7">
    <source>
        <dbReference type="SAM" id="MobiDB-lite"/>
    </source>
</evidence>
<dbReference type="InterPro" id="IPR013785">
    <property type="entry name" value="Aldolase_TIM"/>
</dbReference>
<dbReference type="SFLD" id="SFLDS00029">
    <property type="entry name" value="Radical_SAM"/>
    <property type="match status" value="1"/>
</dbReference>
<dbReference type="InterPro" id="IPR024007">
    <property type="entry name" value="FeFe-hyd_mat_HydG"/>
</dbReference>
<dbReference type="SUPFAM" id="SSF102114">
    <property type="entry name" value="Radical SAM enzymes"/>
    <property type="match status" value="1"/>
</dbReference>
<evidence type="ECO:0000313" key="10">
    <source>
        <dbReference type="Proteomes" id="UP001057868"/>
    </source>
</evidence>
<evidence type="ECO:0000259" key="8">
    <source>
        <dbReference type="PROSITE" id="PS51918"/>
    </source>
</evidence>
<dbReference type="Proteomes" id="UP001057868">
    <property type="component" value="Unassembled WGS sequence"/>
</dbReference>
<keyword evidence="3" id="KW-0949">S-adenosyl-L-methionine</keyword>
<evidence type="ECO:0000256" key="3">
    <source>
        <dbReference type="ARBA" id="ARBA00022691"/>
    </source>
</evidence>
<dbReference type="SFLD" id="SFLDG01081">
    <property type="entry name" value="cleavage_of_the_Ca-Cb_bond_in"/>
    <property type="match status" value="1"/>
</dbReference>
<evidence type="ECO:0000256" key="2">
    <source>
        <dbReference type="ARBA" id="ARBA00022485"/>
    </source>
</evidence>
<dbReference type="Gene3D" id="3.20.20.70">
    <property type="entry name" value="Aldolase class I"/>
    <property type="match status" value="1"/>
</dbReference>
<keyword evidence="10" id="KW-1185">Reference proteome</keyword>
<evidence type="ECO:0000256" key="5">
    <source>
        <dbReference type="ARBA" id="ARBA00023004"/>
    </source>
</evidence>
<dbReference type="GO" id="GO:0051539">
    <property type="term" value="F:4 iron, 4 sulfur cluster binding"/>
    <property type="evidence" value="ECO:0007669"/>
    <property type="project" value="UniProtKB-KW"/>
</dbReference>
<dbReference type="InterPro" id="IPR034428">
    <property type="entry name" value="ThiH/NoCL/HydG-like"/>
</dbReference>
<dbReference type="CDD" id="cd01335">
    <property type="entry name" value="Radical_SAM"/>
    <property type="match status" value="1"/>
</dbReference>
<sequence length="472" mass="53851">MYNVKSKVATEFIDDEEIKSTLEHAKENKSNKELIASIIEKARSYKGISHREAAILLECDIEELNEEMYKLAKEIKQKFYGNRIVMFAPLYLSNYCVNGCVYCPYHYKNKHIARKKLTQEEIKRETIALQDMGHKRLALEAGEDPLNNPLEYILESIKTIYSIKHKNGEIRRVNVNIAATTVEDYKKLKDAGIGTYILFQETYHKETYEELHPTGPKHNYAYHTEAMDRAMEAGIDDVGIGVLFGLNLYKYDLVGLLMHAEHLEAAMGVGPHTISVPRIRPADDIDPNSFSNAISDEMFEKIVAIIRIAVPYTGMIVSTRESKKTRERVLELGVSQLSGGSKTSVGGYVEPEPEEENSSQFDVSDNRTLDEIVNWLLELGYIPSFCTACYREGRTGDRFMTLVKSGQIANCCQPNALMTLKEYLEDYASEETKKNGEVVINEETERIPNEKVKTIVKEHLTELREGKRDFRF</sequence>
<keyword evidence="6" id="KW-0411">Iron-sulfur</keyword>
<dbReference type="InterPro" id="IPR007197">
    <property type="entry name" value="rSAM"/>
</dbReference>
<name>A0A9W5Y138_9CLOT</name>
<dbReference type="EMBL" id="BQXY01000002">
    <property type="protein sequence ID" value="GKU24656.1"/>
    <property type="molecule type" value="Genomic_DNA"/>
</dbReference>
<evidence type="ECO:0000256" key="4">
    <source>
        <dbReference type="ARBA" id="ARBA00022723"/>
    </source>
</evidence>
<feature type="domain" description="Radical SAM core" evidence="8">
    <location>
        <begin position="82"/>
        <end position="312"/>
    </location>
</feature>
<evidence type="ECO:0000256" key="6">
    <source>
        <dbReference type="ARBA" id="ARBA00023014"/>
    </source>
</evidence>
<comment type="cofactor">
    <cofactor evidence="1">
        <name>[4Fe-4S] cluster</name>
        <dbReference type="ChEBI" id="CHEBI:49883"/>
    </cofactor>
</comment>
<evidence type="ECO:0000313" key="9">
    <source>
        <dbReference type="EMBL" id="GKU24656.1"/>
    </source>
</evidence>
<proteinExistence type="predicted"/>
<gene>
    <name evidence="9" type="primary">thiH_2</name>
    <name evidence="9" type="ORF">CFOLD11_14820</name>
</gene>
<dbReference type="Pfam" id="PF04055">
    <property type="entry name" value="Radical_SAM"/>
    <property type="match status" value="1"/>
</dbReference>
<feature type="region of interest" description="Disordered" evidence="7">
    <location>
        <begin position="342"/>
        <end position="362"/>
    </location>
</feature>
<dbReference type="PROSITE" id="PS51918">
    <property type="entry name" value="RADICAL_SAM"/>
    <property type="match status" value="1"/>
</dbReference>
<dbReference type="NCBIfam" id="TIGR03955">
    <property type="entry name" value="rSAM_HydG"/>
    <property type="match status" value="1"/>
</dbReference>
<evidence type="ECO:0000256" key="1">
    <source>
        <dbReference type="ARBA" id="ARBA00001966"/>
    </source>
</evidence>
<protein>
    <submittedName>
        <fullName evidence="9">[FeFe] hydrogenase H-cluster radical SAM maturase HydG</fullName>
    </submittedName>
</protein>
<organism evidence="9 10">
    <name type="scientific">Clostridium folliculivorans</name>
    <dbReference type="NCBI Taxonomy" id="2886038"/>
    <lineage>
        <taxon>Bacteria</taxon>
        <taxon>Bacillati</taxon>
        <taxon>Bacillota</taxon>
        <taxon>Clostridia</taxon>
        <taxon>Eubacteriales</taxon>
        <taxon>Clostridiaceae</taxon>
        <taxon>Clostridium</taxon>
    </lineage>
</organism>
<dbReference type="AlphaFoldDB" id="A0A9W5Y138"/>
<dbReference type="GO" id="GO:0003824">
    <property type="term" value="F:catalytic activity"/>
    <property type="evidence" value="ECO:0007669"/>
    <property type="project" value="InterPro"/>
</dbReference>
<reference evidence="9" key="1">
    <citation type="journal article" date="2023" name="Int. J. Syst. Evol. Microbiol.">
        <title>&lt;i&gt;Clostridium folliculivorans&lt;/i&gt; sp. nov., isolated from soil samples of an organic paddy in Japan.</title>
        <authorList>
            <person name="Tazawa J."/>
            <person name="Kobayashi H."/>
            <person name="Tanizawa Y."/>
            <person name="Uchino A."/>
            <person name="Tanaka F."/>
            <person name="Urashima Y."/>
            <person name="Miura S."/>
            <person name="Sakamoto M."/>
            <person name="Ohkuma M."/>
            <person name="Tohno M."/>
        </authorList>
    </citation>
    <scope>NUCLEOTIDE SEQUENCE</scope>
    <source>
        <strain evidence="9">D1-1</strain>
    </source>
</reference>
<dbReference type="GO" id="GO:0042364">
    <property type="term" value="P:water-soluble vitamin biosynthetic process"/>
    <property type="evidence" value="ECO:0007669"/>
    <property type="project" value="UniProtKB-ARBA"/>
</dbReference>
<dbReference type="InterPro" id="IPR010722">
    <property type="entry name" value="BATS_dom"/>
</dbReference>
<dbReference type="GO" id="GO:0046872">
    <property type="term" value="F:metal ion binding"/>
    <property type="evidence" value="ECO:0007669"/>
    <property type="project" value="UniProtKB-KW"/>
</dbReference>
<dbReference type="PANTHER" id="PTHR43583">
    <property type="entry name" value="2-IMINOACETATE SYNTHASE"/>
    <property type="match status" value="1"/>
</dbReference>
<dbReference type="Pfam" id="PF06968">
    <property type="entry name" value="BATS"/>
    <property type="match status" value="1"/>
</dbReference>